<dbReference type="Pfam" id="PF03548">
    <property type="entry name" value="LolA"/>
    <property type="match status" value="1"/>
</dbReference>
<evidence type="ECO:0000256" key="2">
    <source>
        <dbReference type="SAM" id="SignalP"/>
    </source>
</evidence>
<dbReference type="InterPro" id="IPR004564">
    <property type="entry name" value="OM_lipoprot_carrier_LolA-like"/>
</dbReference>
<name>A0A1Y5F8F3_9BACT</name>
<evidence type="ECO:0000313" key="3">
    <source>
        <dbReference type="EMBL" id="OUR93678.1"/>
    </source>
</evidence>
<dbReference type="CDD" id="cd16325">
    <property type="entry name" value="LolA"/>
    <property type="match status" value="1"/>
</dbReference>
<evidence type="ECO:0008006" key="5">
    <source>
        <dbReference type="Google" id="ProtNLM"/>
    </source>
</evidence>
<dbReference type="EMBL" id="MAAO01000015">
    <property type="protein sequence ID" value="OUR93678.1"/>
    <property type="molecule type" value="Genomic_DNA"/>
</dbReference>
<comment type="caution">
    <text evidence="3">The sequence shown here is derived from an EMBL/GenBank/DDBJ whole genome shotgun (WGS) entry which is preliminary data.</text>
</comment>
<feature type="signal peptide" evidence="2">
    <location>
        <begin position="1"/>
        <end position="17"/>
    </location>
</feature>
<feature type="chain" id="PRO_5013028843" description="Outer membrane lipoprotein carrier protein LolA" evidence="2">
    <location>
        <begin position="18"/>
        <end position="200"/>
    </location>
</feature>
<evidence type="ECO:0000313" key="4">
    <source>
        <dbReference type="Proteomes" id="UP000196531"/>
    </source>
</evidence>
<dbReference type="Gene3D" id="2.50.20.10">
    <property type="entry name" value="Lipoprotein localisation LolA/LolB/LppX"/>
    <property type="match status" value="1"/>
</dbReference>
<reference evidence="4" key="1">
    <citation type="journal article" date="2017" name="Proc. Natl. Acad. Sci. U.S.A.">
        <title>Simulation of Deepwater Horizon oil plume reveals substrate specialization within a complex community of hydrocarbon-degraders.</title>
        <authorList>
            <person name="Hu P."/>
            <person name="Dubinsky E.A."/>
            <person name="Probst A.J."/>
            <person name="Wang J."/>
            <person name="Sieber C.M.K."/>
            <person name="Tom L.M."/>
            <person name="Gardinali P."/>
            <person name="Banfield J.F."/>
            <person name="Atlas R.M."/>
            <person name="Andersen G.L."/>
        </authorList>
    </citation>
    <scope>NUCLEOTIDE SEQUENCE [LARGE SCALE GENOMIC DNA]</scope>
</reference>
<dbReference type="SUPFAM" id="SSF89392">
    <property type="entry name" value="Prokaryotic lipoproteins and lipoprotein localization factors"/>
    <property type="match status" value="1"/>
</dbReference>
<proteinExistence type="predicted"/>
<dbReference type="Proteomes" id="UP000196531">
    <property type="component" value="Unassembled WGS sequence"/>
</dbReference>
<gene>
    <name evidence="3" type="ORF">A9Q84_19640</name>
</gene>
<dbReference type="AlphaFoldDB" id="A0A1Y5F8F3"/>
<evidence type="ECO:0000256" key="1">
    <source>
        <dbReference type="ARBA" id="ARBA00022729"/>
    </source>
</evidence>
<dbReference type="InterPro" id="IPR029046">
    <property type="entry name" value="LolA/LolB/LppX"/>
</dbReference>
<protein>
    <recommendedName>
        <fullName evidence="5">Outer membrane lipoprotein carrier protein LolA</fullName>
    </recommendedName>
</protein>
<sequence>MTKILFVFFLLSTQIFAKSFVPKNFSASFEQVYKSALTGKEKRSKGQIDYSYPSSIKLITSSPESLTYVSNRDKTWYYTPPFIEGEPGQLTVQEATKNTLTKFLNVLKKGLKSNKVYSVKMLKNSYLLSFKKKAKKQLGIKEATLFFKNNQAKFRELKTVKMILTNKKVKVLELSKINESPKFNKNHFVFTAPKNTKVNK</sequence>
<accession>A0A1Y5F8F3</accession>
<keyword evidence="1 2" id="KW-0732">Signal</keyword>
<organism evidence="3 4">
    <name type="scientific">Halobacteriovorax marinus</name>
    <dbReference type="NCBI Taxonomy" id="97084"/>
    <lineage>
        <taxon>Bacteria</taxon>
        <taxon>Pseudomonadati</taxon>
        <taxon>Bdellovibrionota</taxon>
        <taxon>Bacteriovoracia</taxon>
        <taxon>Bacteriovoracales</taxon>
        <taxon>Halobacteriovoraceae</taxon>
        <taxon>Halobacteriovorax</taxon>
    </lineage>
</organism>